<evidence type="ECO:0000313" key="4">
    <source>
        <dbReference type="Proteomes" id="UP000432089"/>
    </source>
</evidence>
<evidence type="ECO:0000259" key="1">
    <source>
        <dbReference type="Pfam" id="PF00534"/>
    </source>
</evidence>
<dbReference type="Pfam" id="PF00534">
    <property type="entry name" value="Glycos_transf_1"/>
    <property type="match status" value="1"/>
</dbReference>
<evidence type="ECO:0000259" key="2">
    <source>
        <dbReference type="Pfam" id="PF13439"/>
    </source>
</evidence>
<dbReference type="PANTHER" id="PTHR12526:SF635">
    <property type="entry name" value="GLYCOSYL TRANSFERASE GROUP 1"/>
    <property type="match status" value="1"/>
</dbReference>
<dbReference type="Proteomes" id="UP000432089">
    <property type="component" value="Unassembled WGS sequence"/>
</dbReference>
<dbReference type="Gene3D" id="3.40.50.2000">
    <property type="entry name" value="Glycogen Phosphorylase B"/>
    <property type="match status" value="2"/>
</dbReference>
<feature type="domain" description="Glycosyl transferase family 1" evidence="1">
    <location>
        <begin position="223"/>
        <end position="389"/>
    </location>
</feature>
<dbReference type="AlphaFoldDB" id="A0A7V7TVS5"/>
<dbReference type="SUPFAM" id="SSF53756">
    <property type="entry name" value="UDP-Glycosyltransferase/glycogen phosphorylase"/>
    <property type="match status" value="1"/>
</dbReference>
<organism evidence="3 4">
    <name type="scientific">Plantimonas leprariae</name>
    <dbReference type="NCBI Taxonomy" id="2615207"/>
    <lineage>
        <taxon>Bacteria</taxon>
        <taxon>Pseudomonadati</taxon>
        <taxon>Pseudomonadota</taxon>
        <taxon>Alphaproteobacteria</taxon>
        <taxon>Hyphomicrobiales</taxon>
        <taxon>Aurantimonadaceae</taxon>
        <taxon>Plantimonas</taxon>
    </lineage>
</organism>
<evidence type="ECO:0000313" key="3">
    <source>
        <dbReference type="EMBL" id="KAB0679041.1"/>
    </source>
</evidence>
<gene>
    <name evidence="3" type="ORF">F6X38_14175</name>
</gene>
<reference evidence="3 4" key="1">
    <citation type="submission" date="2019-09" db="EMBL/GenBank/DDBJ databases">
        <title>YIM 132180 draft genome.</title>
        <authorList>
            <person name="Zhang K."/>
        </authorList>
    </citation>
    <scope>NUCLEOTIDE SEQUENCE [LARGE SCALE GENOMIC DNA]</scope>
    <source>
        <strain evidence="3 4">YIM 132180</strain>
    </source>
</reference>
<dbReference type="GO" id="GO:0016757">
    <property type="term" value="F:glycosyltransferase activity"/>
    <property type="evidence" value="ECO:0007669"/>
    <property type="project" value="InterPro"/>
</dbReference>
<proteinExistence type="predicted"/>
<dbReference type="InterPro" id="IPR028098">
    <property type="entry name" value="Glyco_trans_4-like_N"/>
</dbReference>
<keyword evidence="4" id="KW-1185">Reference proteome</keyword>
<dbReference type="Pfam" id="PF13439">
    <property type="entry name" value="Glyco_transf_4"/>
    <property type="match status" value="1"/>
</dbReference>
<keyword evidence="3" id="KW-0808">Transferase</keyword>
<protein>
    <submittedName>
        <fullName evidence="3">Glycosyltransferase family 4 protein</fullName>
    </submittedName>
</protein>
<dbReference type="InterPro" id="IPR001296">
    <property type="entry name" value="Glyco_trans_1"/>
</dbReference>
<dbReference type="EMBL" id="VZDO01000011">
    <property type="protein sequence ID" value="KAB0679041.1"/>
    <property type="molecule type" value="Genomic_DNA"/>
</dbReference>
<accession>A0A7V7TVS5</accession>
<dbReference type="PANTHER" id="PTHR12526">
    <property type="entry name" value="GLYCOSYLTRANSFERASE"/>
    <property type="match status" value="1"/>
</dbReference>
<comment type="caution">
    <text evidence="3">The sequence shown here is derived from an EMBL/GenBank/DDBJ whole genome shotgun (WGS) entry which is preliminary data.</text>
</comment>
<name>A0A7V7TVS5_9HYPH</name>
<sequence length="410" mass="44055">MMRALVLAHGSPRAGIGGGELAAHTLFRALRARGDVAADFLARSTDPRIEPGAIGRVGPGEFLWRQETADWFAHRGDERGAAAFADFLAERRPNAVFVQHFAHIGAEVLPAIRHVLPEARIVLTLHDFAAICHNGGLMAKTGYARIPCGRAEPQACHACFPAHAPDAFAARRAAMLRHFAPVDRFVSPSRFLAGRYGEWGLDPARIAVIANGLEPSAPAPTPEGDGRIRLGFFGQVREAKGLDILLAALHRLEPDERRCFELSVNGSRLEAQGAWYRELIERLRAPLLAEGTLRWPGAYGRDELASRMAGLAFAVVPSTFVENAPIVIQEAFAHGVPVIGAGHGGIAEMVRDGIDGLLFPPHDPRALEALLGSLLADPGRQARLAANIRPPFTAVAMAAAYRDLAASIRA</sequence>
<feature type="domain" description="Glycosyltransferase subfamily 4-like N-terminal" evidence="2">
    <location>
        <begin position="16"/>
        <end position="215"/>
    </location>
</feature>